<feature type="domain" description="Transglycosylase SLT" evidence="3">
    <location>
        <begin position="78"/>
        <end position="365"/>
    </location>
</feature>
<dbReference type="RefSeq" id="WP_078256298.1">
    <property type="nucleotide sequence ID" value="NZ_MUXT01000008.1"/>
</dbReference>
<dbReference type="Gene3D" id="1.10.101.10">
    <property type="entry name" value="PGBD-like superfamily/PGBD"/>
    <property type="match status" value="1"/>
</dbReference>
<comment type="caution">
    <text evidence="4">The sequence shown here is derived from an EMBL/GenBank/DDBJ whole genome shotgun (WGS) entry which is preliminary data.</text>
</comment>
<dbReference type="InterPro" id="IPR036366">
    <property type="entry name" value="PGBDSf"/>
</dbReference>
<evidence type="ECO:0000256" key="1">
    <source>
        <dbReference type="SAM" id="SignalP"/>
    </source>
</evidence>
<dbReference type="GO" id="GO:0008933">
    <property type="term" value="F:peptidoglycan lytic transglycosylase activity"/>
    <property type="evidence" value="ECO:0007669"/>
    <property type="project" value="TreeGrafter"/>
</dbReference>
<dbReference type="SUPFAM" id="SSF47090">
    <property type="entry name" value="PGBD-like"/>
    <property type="match status" value="1"/>
</dbReference>
<evidence type="ECO:0000313" key="4">
    <source>
        <dbReference type="EMBL" id="OOR83321.1"/>
    </source>
</evidence>
<dbReference type="InterPro" id="IPR023346">
    <property type="entry name" value="Lysozyme-like_dom_sf"/>
</dbReference>
<dbReference type="PANTHER" id="PTHR30163">
    <property type="entry name" value="MEMBRANE-BOUND LYTIC MUREIN TRANSGLYCOSYLASE B"/>
    <property type="match status" value="1"/>
</dbReference>
<feature type="domain" description="Peptidoglycan binding-like" evidence="2">
    <location>
        <begin position="386"/>
        <end position="437"/>
    </location>
</feature>
<protein>
    <submittedName>
        <fullName evidence="4">Lytic transglycosylase</fullName>
    </submittedName>
</protein>
<dbReference type="InterPro" id="IPR031304">
    <property type="entry name" value="SLT_2"/>
</dbReference>
<dbReference type="Proteomes" id="UP000190322">
    <property type="component" value="Unassembled WGS sequence"/>
</dbReference>
<dbReference type="PROSITE" id="PS51257">
    <property type="entry name" value="PROKAR_LIPOPROTEIN"/>
    <property type="match status" value="1"/>
</dbReference>
<dbReference type="InterPro" id="IPR011970">
    <property type="entry name" value="MltB_2"/>
</dbReference>
<dbReference type="Pfam" id="PF13406">
    <property type="entry name" value="SLT_2"/>
    <property type="match status" value="1"/>
</dbReference>
<dbReference type="Gene3D" id="1.10.8.350">
    <property type="entry name" value="Bacterial muramidase"/>
    <property type="match status" value="1"/>
</dbReference>
<dbReference type="PANTHER" id="PTHR30163:SF8">
    <property type="entry name" value="LYTIC MUREIN TRANSGLYCOSYLASE"/>
    <property type="match status" value="1"/>
</dbReference>
<dbReference type="InterPro" id="IPR036365">
    <property type="entry name" value="PGBD-like_sf"/>
</dbReference>
<feature type="signal peptide" evidence="1">
    <location>
        <begin position="1"/>
        <end position="24"/>
    </location>
</feature>
<dbReference type="InterPro" id="IPR043426">
    <property type="entry name" value="MltB-like"/>
</dbReference>
<dbReference type="Pfam" id="PF01471">
    <property type="entry name" value="PG_binding_1"/>
    <property type="match status" value="1"/>
</dbReference>
<organism evidence="4 5">
    <name type="scientific">Moraxella canis</name>
    <dbReference type="NCBI Taxonomy" id="90239"/>
    <lineage>
        <taxon>Bacteria</taxon>
        <taxon>Pseudomonadati</taxon>
        <taxon>Pseudomonadota</taxon>
        <taxon>Gammaproteobacteria</taxon>
        <taxon>Moraxellales</taxon>
        <taxon>Moraxellaceae</taxon>
        <taxon>Moraxella</taxon>
    </lineage>
</organism>
<reference evidence="4 5" key="1">
    <citation type="submission" date="2017-02" db="EMBL/GenBank/DDBJ databases">
        <title>Draft genome sequence of Moraxella canis CCUG 8415A type strain.</title>
        <authorList>
            <person name="Engstrom-Jakobsson H."/>
            <person name="Salva-Serra F."/>
            <person name="Thorell K."/>
            <person name="Gonzales-Siles L."/>
            <person name="Karlsson R."/>
            <person name="Boulund F."/>
            <person name="Engstrand L."/>
            <person name="Moore E."/>
        </authorList>
    </citation>
    <scope>NUCLEOTIDE SEQUENCE [LARGE SCALE GENOMIC DNA]</scope>
    <source>
        <strain evidence="4 5">CCUG 8415A</strain>
    </source>
</reference>
<dbReference type="InterPro" id="IPR002477">
    <property type="entry name" value="Peptidoglycan-bd-like"/>
</dbReference>
<evidence type="ECO:0000259" key="3">
    <source>
        <dbReference type="Pfam" id="PF13406"/>
    </source>
</evidence>
<dbReference type="NCBIfam" id="TIGR02283">
    <property type="entry name" value="MltB_2"/>
    <property type="match status" value="1"/>
</dbReference>
<feature type="chain" id="PRO_5012210693" evidence="1">
    <location>
        <begin position="25"/>
        <end position="443"/>
    </location>
</feature>
<gene>
    <name evidence="4" type="ORF">B0180_07120</name>
</gene>
<dbReference type="SUPFAM" id="SSF53955">
    <property type="entry name" value="Lysozyme-like"/>
    <property type="match status" value="1"/>
</dbReference>
<sequence length="443" mass="48158">MTKKSFPWSALPLTISALLLASCASQPIPDRAPIKVVQATPQPTTKPPVVVQKAPPVVVQTPTVTKPSAGIEFQYGSFGEWKSDFMHRAVSQGVNPNLLNSLMAGAMLSQRVIDLDRSQAEFTKMPWEYVESAASSNRIRQGKSKLNENLSILTSAESIYGIPKEITTAIWGMESSYGAGMGSMDLVNALSSLAYDGRRREFAESQLISMVRMIERGDVTASQLQGSWAGGMGHTQFIPTTWMQEGVDGNGDGRKDPWSRQDALTSTASYLANAGWVRGLQPFYEVRLPAGFDFSQLNTKRSLDAWKASGLVSTSGEYFGGAHEAELWLPAGQYGPALLLTKNFDVIRVYNNSSSYALGVSLLAKQIAGGSGLIQSWPRHEQPLSRSQILTLQRNLTTQGFDTQGIDGVAGSNTRRAFARWQAANGQVPDGFISQRTAGNLIW</sequence>
<dbReference type="AlphaFoldDB" id="A0A1S9ZJW4"/>
<evidence type="ECO:0000259" key="2">
    <source>
        <dbReference type="Pfam" id="PF01471"/>
    </source>
</evidence>
<name>A0A1S9ZJW4_9GAMM</name>
<keyword evidence="1" id="KW-0732">Signal</keyword>
<proteinExistence type="predicted"/>
<dbReference type="EMBL" id="MUXT01000008">
    <property type="protein sequence ID" value="OOR83321.1"/>
    <property type="molecule type" value="Genomic_DNA"/>
</dbReference>
<dbReference type="GO" id="GO:0009253">
    <property type="term" value="P:peptidoglycan catabolic process"/>
    <property type="evidence" value="ECO:0007669"/>
    <property type="project" value="TreeGrafter"/>
</dbReference>
<accession>A0A1S9ZJW4</accession>
<dbReference type="CDD" id="cd13399">
    <property type="entry name" value="Slt35-like"/>
    <property type="match status" value="1"/>
</dbReference>
<evidence type="ECO:0000313" key="5">
    <source>
        <dbReference type="Proteomes" id="UP000190322"/>
    </source>
</evidence>
<dbReference type="Gene3D" id="1.10.530.10">
    <property type="match status" value="1"/>
</dbReference>